<comment type="subcellular location">
    <subcellularLocation>
        <location evidence="1">Nucleus</location>
    </subcellularLocation>
</comment>
<keyword evidence="3" id="KW-0677">Repeat</keyword>
<proteinExistence type="predicted"/>
<dbReference type="InParanoid" id="A0A067N006"/>
<dbReference type="PROSITE" id="PS50082">
    <property type="entry name" value="WD_REPEATS_2"/>
    <property type="match status" value="6"/>
</dbReference>
<dbReference type="PANTHER" id="PTHR22846">
    <property type="entry name" value="WD40 REPEAT PROTEIN"/>
    <property type="match status" value="1"/>
</dbReference>
<dbReference type="InterPro" id="IPR006594">
    <property type="entry name" value="LisH"/>
</dbReference>
<evidence type="ECO:0000256" key="3">
    <source>
        <dbReference type="ARBA" id="ARBA00022737"/>
    </source>
</evidence>
<feature type="repeat" description="WD" evidence="5">
    <location>
        <begin position="393"/>
        <end position="427"/>
    </location>
</feature>
<dbReference type="PROSITE" id="PS50896">
    <property type="entry name" value="LISH"/>
    <property type="match status" value="1"/>
</dbReference>
<dbReference type="Gene3D" id="1.20.960.30">
    <property type="match status" value="1"/>
</dbReference>
<evidence type="ECO:0008006" key="9">
    <source>
        <dbReference type="Google" id="ProtNLM"/>
    </source>
</evidence>
<reference evidence="8" key="1">
    <citation type="journal article" date="2014" name="Proc. Natl. Acad. Sci. U.S.A.">
        <title>Extensive sampling of basidiomycete genomes demonstrates inadequacy of the white-rot/brown-rot paradigm for wood decay fungi.</title>
        <authorList>
            <person name="Riley R."/>
            <person name="Salamov A.A."/>
            <person name="Brown D.W."/>
            <person name="Nagy L.G."/>
            <person name="Floudas D."/>
            <person name="Held B.W."/>
            <person name="Levasseur A."/>
            <person name="Lombard V."/>
            <person name="Morin E."/>
            <person name="Otillar R."/>
            <person name="Lindquist E.A."/>
            <person name="Sun H."/>
            <person name="LaButti K.M."/>
            <person name="Schmutz J."/>
            <person name="Jabbour D."/>
            <person name="Luo H."/>
            <person name="Baker S.E."/>
            <person name="Pisabarro A.G."/>
            <person name="Walton J.D."/>
            <person name="Blanchette R.A."/>
            <person name="Henrissat B."/>
            <person name="Martin F."/>
            <person name="Cullen D."/>
            <person name="Hibbett D.S."/>
            <person name="Grigoriev I.V."/>
        </authorList>
    </citation>
    <scope>NUCLEOTIDE SEQUENCE [LARGE SCALE GENOMIC DNA]</scope>
    <source>
        <strain evidence="8">FD-172 SS1</strain>
    </source>
</reference>
<evidence type="ECO:0000313" key="8">
    <source>
        <dbReference type="Proteomes" id="UP000027195"/>
    </source>
</evidence>
<dbReference type="InterPro" id="IPR020472">
    <property type="entry name" value="WD40_PAC1"/>
</dbReference>
<dbReference type="InterPro" id="IPR045183">
    <property type="entry name" value="Ebi-like"/>
</dbReference>
<dbReference type="PRINTS" id="PR00320">
    <property type="entry name" value="GPROTEINBRPT"/>
</dbReference>
<evidence type="ECO:0000256" key="6">
    <source>
        <dbReference type="SAM" id="MobiDB-lite"/>
    </source>
</evidence>
<sequence>MPPTLSISSDEINCLIYAYLEDSGFRHTSFCLRNEARLDVSPNLSVPIPRGEAVTLLRKALLYSEVEAHWRKDGASMKCTSPFSLLRPHVCDCNISETPVSPVPTPRPELFPPPPPPAPKPAVNGVASTEKRRSTSQTDDRADKRPRTKEPEDMAIDSPPPSVPAFEAPPNNGNGNGTAVTGAKADTQTPEMAPAMITDPPGTKPPEEVKITTLRGHSAQVFVGAWNPVIPNMLATGSKDATARIWTIDSDNSDNGVSSKCLEHLAEGQEERDITSIDWSPDGTLLATGSYDGFLRVWKSSGEPHATLSGHRAPIFAAKWSPTGRWLLTGSLDSTATVWDVARTPAGPEQVFKCHSHCCLDVAWLDDSTFASCSMDKLIHICRLGLDAPVRTFTGHTNEINQIRFSHDRSLLASCSDDMTARVWSMDAWKDDEDAAIPGLPSLSSLSEAGEKGKGCKWVLRGHTAGIGIVTWCPPSSSSRALLATGSFDNTTRLWDARTGSCLRSFELHTGQVYTQSFSNSGLYYATGAGDGKVLIYSVKTGKLLWEWKCQGSVFEISWQKDGKKIAIGWDWKDVAIVDMSRLSVEVD</sequence>
<evidence type="ECO:0000256" key="1">
    <source>
        <dbReference type="ARBA" id="ARBA00004123"/>
    </source>
</evidence>
<organism evidence="7 8">
    <name type="scientific">Botryobasidium botryosum (strain FD-172 SS1)</name>
    <dbReference type="NCBI Taxonomy" id="930990"/>
    <lineage>
        <taxon>Eukaryota</taxon>
        <taxon>Fungi</taxon>
        <taxon>Dikarya</taxon>
        <taxon>Basidiomycota</taxon>
        <taxon>Agaricomycotina</taxon>
        <taxon>Agaricomycetes</taxon>
        <taxon>Cantharellales</taxon>
        <taxon>Botryobasidiaceae</taxon>
        <taxon>Botryobasidium</taxon>
    </lineage>
</organism>
<dbReference type="AlphaFoldDB" id="A0A067N006"/>
<keyword evidence="4" id="KW-0539">Nucleus</keyword>
<keyword evidence="8" id="KW-1185">Reference proteome</keyword>
<dbReference type="EMBL" id="KL198018">
    <property type="protein sequence ID" value="KDQ20275.1"/>
    <property type="molecule type" value="Genomic_DNA"/>
</dbReference>
<feature type="repeat" description="WD" evidence="5">
    <location>
        <begin position="460"/>
        <end position="505"/>
    </location>
</feature>
<dbReference type="Gene3D" id="2.130.10.10">
    <property type="entry name" value="YVTN repeat-like/Quinoprotein amine dehydrogenase"/>
    <property type="match status" value="1"/>
</dbReference>
<accession>A0A067N006</accession>
<dbReference type="GO" id="GO:0006357">
    <property type="term" value="P:regulation of transcription by RNA polymerase II"/>
    <property type="evidence" value="ECO:0007669"/>
    <property type="project" value="TreeGrafter"/>
</dbReference>
<feature type="repeat" description="WD" evidence="5">
    <location>
        <begin position="267"/>
        <end position="299"/>
    </location>
</feature>
<dbReference type="SUPFAM" id="SSF50978">
    <property type="entry name" value="WD40 repeat-like"/>
    <property type="match status" value="1"/>
</dbReference>
<evidence type="ECO:0000256" key="2">
    <source>
        <dbReference type="ARBA" id="ARBA00022574"/>
    </source>
</evidence>
<dbReference type="CDD" id="cd00200">
    <property type="entry name" value="WD40"/>
    <property type="match status" value="1"/>
</dbReference>
<feature type="repeat" description="WD" evidence="5">
    <location>
        <begin position="506"/>
        <end position="547"/>
    </location>
</feature>
<dbReference type="Proteomes" id="UP000027195">
    <property type="component" value="Unassembled WGS sequence"/>
</dbReference>
<feature type="repeat" description="WD" evidence="5">
    <location>
        <begin position="308"/>
        <end position="341"/>
    </location>
</feature>
<dbReference type="STRING" id="930990.A0A067N006"/>
<protein>
    <recommendedName>
        <fullName evidence="9">LisH domain-containing protein</fullName>
    </recommendedName>
</protein>
<feature type="compositionally biased region" description="Basic and acidic residues" evidence="6">
    <location>
        <begin position="129"/>
        <end position="152"/>
    </location>
</feature>
<dbReference type="InterPro" id="IPR001680">
    <property type="entry name" value="WD40_rpt"/>
</dbReference>
<feature type="region of interest" description="Disordered" evidence="6">
    <location>
        <begin position="99"/>
        <end position="181"/>
    </location>
</feature>
<dbReference type="PROSITE" id="PS00678">
    <property type="entry name" value="WD_REPEATS_1"/>
    <property type="match status" value="2"/>
</dbReference>
<dbReference type="PROSITE" id="PS50294">
    <property type="entry name" value="WD_REPEATS_REGION"/>
    <property type="match status" value="5"/>
</dbReference>
<evidence type="ECO:0000313" key="7">
    <source>
        <dbReference type="EMBL" id="KDQ20275.1"/>
    </source>
</evidence>
<keyword evidence="2 5" id="KW-0853">WD repeat</keyword>
<dbReference type="GO" id="GO:0003714">
    <property type="term" value="F:transcription corepressor activity"/>
    <property type="evidence" value="ECO:0007669"/>
    <property type="project" value="InterPro"/>
</dbReference>
<feature type="repeat" description="WD" evidence="5">
    <location>
        <begin position="214"/>
        <end position="256"/>
    </location>
</feature>
<dbReference type="PANTHER" id="PTHR22846:SF2">
    <property type="entry name" value="F-BOX-LIKE_WD REPEAT-CONTAINING PROTEIN EBI"/>
    <property type="match status" value="1"/>
</dbReference>
<dbReference type="OrthoDB" id="1367865at2759"/>
<evidence type="ECO:0000256" key="5">
    <source>
        <dbReference type="PROSITE-ProRule" id="PRU00221"/>
    </source>
</evidence>
<feature type="compositionally biased region" description="Pro residues" evidence="6">
    <location>
        <begin position="101"/>
        <end position="120"/>
    </location>
</feature>
<dbReference type="HOGENOM" id="CLU_007609_1_1_1"/>
<dbReference type="InterPro" id="IPR015943">
    <property type="entry name" value="WD40/YVTN_repeat-like_dom_sf"/>
</dbReference>
<dbReference type="InterPro" id="IPR036322">
    <property type="entry name" value="WD40_repeat_dom_sf"/>
</dbReference>
<feature type="compositionally biased region" description="Low complexity" evidence="6">
    <location>
        <begin position="164"/>
        <end position="181"/>
    </location>
</feature>
<dbReference type="SMART" id="SM00320">
    <property type="entry name" value="WD40"/>
    <property type="match status" value="7"/>
</dbReference>
<dbReference type="FunCoup" id="A0A067N006">
    <property type="interactions" value="165"/>
</dbReference>
<dbReference type="GO" id="GO:0034967">
    <property type="term" value="C:Set3 complex"/>
    <property type="evidence" value="ECO:0007669"/>
    <property type="project" value="TreeGrafter"/>
</dbReference>
<dbReference type="Pfam" id="PF00400">
    <property type="entry name" value="WD40"/>
    <property type="match status" value="7"/>
</dbReference>
<dbReference type="SUPFAM" id="SSF82171">
    <property type="entry name" value="DPP6 N-terminal domain-like"/>
    <property type="match status" value="1"/>
</dbReference>
<gene>
    <name evidence="7" type="ORF">BOTBODRAFT_62590</name>
</gene>
<dbReference type="InterPro" id="IPR019775">
    <property type="entry name" value="WD40_repeat_CS"/>
</dbReference>
<evidence type="ECO:0000256" key="4">
    <source>
        <dbReference type="ARBA" id="ARBA00023242"/>
    </source>
</evidence>
<name>A0A067N006_BOTB1</name>